<sequence length="288" mass="30952">MENKTCSDPMNLPVVVHASNIPHCDITYAAEENFLRAERDPPNLGCGNGGVQIRCAGLYLLRSNKEDTEYHGHASCMRFTYLTISTSRRKSLASFLDEPLPQAVYQTCVEELTLDNSGSDAIMLFGAGIRLCHGRFWNHSPIAGRVAVTILLSWFSVSGPPRVAQGCVYIGQTAMALAIGEQATISEPPRLRAGSPSVSNFGTCRTVSGAFLRRDEMMAGAGATTLAAFKQKLICAAVEAILSDFMDFCGDLHNITVHNEGCCNKALAPSFELNPDAAAPPVVEVPPT</sequence>
<dbReference type="EMBL" id="VXIS01000485">
    <property type="protein sequence ID" value="KAA8893184.1"/>
    <property type="molecule type" value="Genomic_DNA"/>
</dbReference>
<protein>
    <submittedName>
        <fullName evidence="1">Uncharacterized protein</fullName>
    </submittedName>
</protein>
<evidence type="ECO:0000313" key="1">
    <source>
        <dbReference type="EMBL" id="KAA8893184.1"/>
    </source>
</evidence>
<comment type="caution">
    <text evidence="1">The sequence shown here is derived from an EMBL/GenBank/DDBJ whole genome shotgun (WGS) entry which is preliminary data.</text>
</comment>
<proteinExistence type="predicted"/>
<gene>
    <name evidence="1" type="ORF">FN846DRAFT_896198</name>
</gene>
<dbReference type="Proteomes" id="UP000326924">
    <property type="component" value="Unassembled WGS sequence"/>
</dbReference>
<organism evidence="1 2">
    <name type="scientific">Sphaerosporella brunnea</name>
    <dbReference type="NCBI Taxonomy" id="1250544"/>
    <lineage>
        <taxon>Eukaryota</taxon>
        <taxon>Fungi</taxon>
        <taxon>Dikarya</taxon>
        <taxon>Ascomycota</taxon>
        <taxon>Pezizomycotina</taxon>
        <taxon>Pezizomycetes</taxon>
        <taxon>Pezizales</taxon>
        <taxon>Pyronemataceae</taxon>
        <taxon>Sphaerosporella</taxon>
    </lineage>
</organism>
<evidence type="ECO:0000313" key="2">
    <source>
        <dbReference type="Proteomes" id="UP000326924"/>
    </source>
</evidence>
<reference evidence="1 2" key="1">
    <citation type="submission" date="2019-09" db="EMBL/GenBank/DDBJ databases">
        <title>Draft genome of the ectomycorrhizal ascomycete Sphaerosporella brunnea.</title>
        <authorList>
            <consortium name="DOE Joint Genome Institute"/>
            <person name="Benucci G.M."/>
            <person name="Marozzi G."/>
            <person name="Antonielli L."/>
            <person name="Sanchez S."/>
            <person name="Marco P."/>
            <person name="Wang X."/>
            <person name="Falini L.B."/>
            <person name="Barry K."/>
            <person name="Haridas S."/>
            <person name="Lipzen A."/>
            <person name="Labutti K."/>
            <person name="Grigoriev I.V."/>
            <person name="Murat C."/>
            <person name="Martin F."/>
            <person name="Albertini E."/>
            <person name="Donnini D."/>
            <person name="Bonito G."/>
        </authorList>
    </citation>
    <scope>NUCLEOTIDE SEQUENCE [LARGE SCALE GENOMIC DNA]</scope>
    <source>
        <strain evidence="1 2">Sb_GMNB300</strain>
    </source>
</reference>
<accession>A0A5J5ECW0</accession>
<dbReference type="InParanoid" id="A0A5J5ECW0"/>
<name>A0A5J5ECW0_9PEZI</name>
<dbReference type="AlphaFoldDB" id="A0A5J5ECW0"/>
<keyword evidence="2" id="KW-1185">Reference proteome</keyword>